<dbReference type="Proteomes" id="UP000033633">
    <property type="component" value="Unassembled WGS sequence"/>
</dbReference>
<evidence type="ECO:0000313" key="2">
    <source>
        <dbReference type="Proteomes" id="UP000033633"/>
    </source>
</evidence>
<dbReference type="EMBL" id="JWYV01000002">
    <property type="protein sequence ID" value="KKD00965.1"/>
    <property type="molecule type" value="Genomic_DNA"/>
</dbReference>
<evidence type="ECO:0000313" key="1">
    <source>
        <dbReference type="EMBL" id="KKD00965.1"/>
    </source>
</evidence>
<sequence length="226" mass="25343">MKRLFILLIAGVIGGCASPDYNYRAETTEISEPPIGSVNIAYVGDILLKQGKYAEHDAIYLHEMVSIGWSYDLLPGYYIKKGEDHNSETYMPSNDSESGSINKAALSDPWQAIMVYKNKPTVCIITAINAMACEQNVNFEREKKPVLSSNSFQQTLIYSGKVGNKINIGYREFSNNHARPAFNNDVEYDLNSSNLIGYKGARVEVIDASNELIKYKVIRNFNKANY</sequence>
<dbReference type="RefSeq" id="WP_046219333.1">
    <property type="nucleotide sequence ID" value="NZ_JWYV01000002.1"/>
</dbReference>
<protein>
    <recommendedName>
        <fullName evidence="3">Lipoprotein</fullName>
    </recommendedName>
</protein>
<dbReference type="OrthoDB" id="1419830at2"/>
<dbReference type="STRING" id="265726.KY46_04045"/>
<name>A0A0F5VHJ1_9GAMM</name>
<comment type="caution">
    <text evidence="1">The sequence shown here is derived from an EMBL/GenBank/DDBJ whole genome shotgun (WGS) entry which is preliminary data.</text>
</comment>
<accession>A0A0F5VHJ1</accession>
<dbReference type="PROSITE" id="PS51257">
    <property type="entry name" value="PROKAR_LIPOPROTEIN"/>
    <property type="match status" value="1"/>
</dbReference>
<gene>
    <name evidence="1" type="ORF">KY46_04045</name>
</gene>
<dbReference type="PATRIC" id="fig|265726.11.peg.2170"/>
<proteinExistence type="predicted"/>
<organism evidence="1 2">
    <name type="scientific">Photobacterium halotolerans</name>
    <dbReference type="NCBI Taxonomy" id="265726"/>
    <lineage>
        <taxon>Bacteria</taxon>
        <taxon>Pseudomonadati</taxon>
        <taxon>Pseudomonadota</taxon>
        <taxon>Gammaproteobacteria</taxon>
        <taxon>Vibrionales</taxon>
        <taxon>Vibrionaceae</taxon>
        <taxon>Photobacterium</taxon>
    </lineage>
</organism>
<evidence type="ECO:0008006" key="3">
    <source>
        <dbReference type="Google" id="ProtNLM"/>
    </source>
</evidence>
<keyword evidence="2" id="KW-1185">Reference proteome</keyword>
<dbReference type="AlphaFoldDB" id="A0A0F5VHJ1"/>
<reference evidence="1 2" key="1">
    <citation type="submission" date="2014-12" db="EMBL/GenBank/DDBJ databases">
        <title>Mercury Reductase activity and rhizosphere competence traits in the genome of root associated Photobacterium halotolerans MELD1.</title>
        <authorList>
            <person name="Mathew D.C."/>
            <person name="Huang C.-C."/>
        </authorList>
    </citation>
    <scope>NUCLEOTIDE SEQUENCE [LARGE SCALE GENOMIC DNA]</scope>
    <source>
        <strain evidence="1 2">MELD1</strain>
    </source>
</reference>